<dbReference type="AlphaFoldDB" id="A0AAU7C8B4"/>
<feature type="signal peptide" evidence="2">
    <location>
        <begin position="1"/>
        <end position="24"/>
    </location>
</feature>
<feature type="chain" id="PRO_5043346890" evidence="2">
    <location>
        <begin position="25"/>
        <end position="647"/>
    </location>
</feature>
<feature type="compositionally biased region" description="Polar residues" evidence="1">
    <location>
        <begin position="562"/>
        <end position="571"/>
    </location>
</feature>
<accession>A0AAU7C8B4</accession>
<dbReference type="SUPFAM" id="SSF51445">
    <property type="entry name" value="(Trans)glycosidases"/>
    <property type="match status" value="1"/>
</dbReference>
<name>A0AAU7C8B4_9BACT</name>
<dbReference type="InterPro" id="IPR013783">
    <property type="entry name" value="Ig-like_fold"/>
</dbReference>
<feature type="region of interest" description="Disordered" evidence="1">
    <location>
        <begin position="505"/>
        <end position="633"/>
    </location>
</feature>
<evidence type="ECO:0000256" key="2">
    <source>
        <dbReference type="SAM" id="SignalP"/>
    </source>
</evidence>
<dbReference type="EMBL" id="CP155447">
    <property type="protein sequence ID" value="XBH01365.1"/>
    <property type="molecule type" value="Genomic_DNA"/>
</dbReference>
<dbReference type="Gene3D" id="2.60.40.10">
    <property type="entry name" value="Immunoglobulins"/>
    <property type="match status" value="1"/>
</dbReference>
<feature type="compositionally biased region" description="Pro residues" evidence="1">
    <location>
        <begin position="604"/>
        <end position="614"/>
    </location>
</feature>
<feature type="domain" description="DUF5060" evidence="3">
    <location>
        <begin position="33"/>
        <end position="113"/>
    </location>
</feature>
<organism evidence="4">
    <name type="scientific">Singulisphaera sp. Ch08</name>
    <dbReference type="NCBI Taxonomy" id="3120278"/>
    <lineage>
        <taxon>Bacteria</taxon>
        <taxon>Pseudomonadati</taxon>
        <taxon>Planctomycetota</taxon>
        <taxon>Planctomycetia</taxon>
        <taxon>Isosphaerales</taxon>
        <taxon>Isosphaeraceae</taxon>
        <taxon>Singulisphaera</taxon>
    </lineage>
</organism>
<evidence type="ECO:0000313" key="4">
    <source>
        <dbReference type="EMBL" id="XBH01365.1"/>
    </source>
</evidence>
<evidence type="ECO:0000256" key="1">
    <source>
        <dbReference type="SAM" id="MobiDB-lite"/>
    </source>
</evidence>
<gene>
    <name evidence="4" type="ORF">V5E97_23770</name>
</gene>
<sequence>MPKLLTSATLLAFLFMPTSGPARAATGAVEGTLRVWHPMALNFQGPAASEADDRPNPFLDYRLQVRLTSPDGRDFDVPGFFDGDGQGAGHGTCWRVRFTPDRAGAWRYRASFRSGPRIAVDLAEAGASTAFDGETGTFNVGERDPAAPGFLRWGRLSYTGGHYLKFQDGPYWLKGGTDEPENLLAYKGFDDTRPSHDYAIHEEDWRPGDPDWGPGKGKAIIGALNYLASRHVNSIYFLTMNIGGDGKDVWPWIGTPERTGSPTNDNLHFDISKLGQWDLVFAHAQRKGVALHVVFNEAEAANKRELDDGELGVERKLYYREMIARFGYHPALQWNLCEEYNIGGLNLEADRVREFARYIRAVDPFDHPLTVHSAGDPVKALAFTFGDPDFDLTSVQINQRRIDLVAEALRAATEQAGRPLPIMMDEFTVDKGTNASHDPRDDAELQRKQKLWPTYLSGGSIEFILEGLLKLDSFKTPAREALWNYVWYAREFLEELPFWEMKPADPLSRGQPSTSESAKARPPPWDPRFSPNPAGSMPSTFPRPTRPATSTSQALRIPTRGVGTTQGSGSSKAKPRRSRGAVGSRSGRRRATRTRIGSFCSRPPTDPPRPPPPCTQESRGRRNHRKRWGSLRNGSTIWRRLSVVEAA</sequence>
<dbReference type="Gene3D" id="3.20.20.80">
    <property type="entry name" value="Glycosidases"/>
    <property type="match status" value="1"/>
</dbReference>
<protein>
    <submittedName>
        <fullName evidence="4">DUF5060 domain-containing protein</fullName>
    </submittedName>
</protein>
<evidence type="ECO:0000259" key="3">
    <source>
        <dbReference type="Pfam" id="PF16586"/>
    </source>
</evidence>
<dbReference type="RefSeq" id="WP_406694065.1">
    <property type="nucleotide sequence ID" value="NZ_CP155447.1"/>
</dbReference>
<dbReference type="Pfam" id="PF16586">
    <property type="entry name" value="DUF5060"/>
    <property type="match status" value="1"/>
</dbReference>
<reference evidence="4" key="1">
    <citation type="submission" date="2024-05" db="EMBL/GenBank/DDBJ databases">
        <title>Planctomycetes of the genus Singulisphaera possess chitinolytic capabilities.</title>
        <authorList>
            <person name="Ivanova A."/>
        </authorList>
    </citation>
    <scope>NUCLEOTIDE SEQUENCE</scope>
    <source>
        <strain evidence="4">Ch08T</strain>
    </source>
</reference>
<dbReference type="InterPro" id="IPR017853">
    <property type="entry name" value="GH"/>
</dbReference>
<proteinExistence type="predicted"/>
<dbReference type="InterPro" id="IPR032260">
    <property type="entry name" value="DUF5060"/>
</dbReference>
<keyword evidence="2" id="KW-0732">Signal</keyword>